<dbReference type="AlphaFoldDB" id="A0A4Q9V216"/>
<dbReference type="InterPro" id="IPR036412">
    <property type="entry name" value="HAD-like_sf"/>
</dbReference>
<gene>
    <name evidence="1" type="ORF">EZJ44_04935</name>
</gene>
<dbReference type="OrthoDB" id="9796026at2"/>
<keyword evidence="2" id="KW-1185">Reference proteome</keyword>
<dbReference type="EMBL" id="SJDT01000003">
    <property type="protein sequence ID" value="TBW22171.1"/>
    <property type="molecule type" value="Genomic_DNA"/>
</dbReference>
<protein>
    <submittedName>
        <fullName evidence="1">HAD family hydrolase</fullName>
    </submittedName>
</protein>
<reference evidence="1 2" key="1">
    <citation type="submission" date="2019-02" db="EMBL/GenBank/DDBJ databases">
        <title>Arcanobacterium bovis sp. nov., isolated from the milk of a cow with mastitis.</title>
        <authorList>
            <person name="Sammra O."/>
            <person name="Foster G."/>
            <person name="Hassan A."/>
            <person name="Alssahen M."/>
            <person name="Laemmler C."/>
            <person name="Borowiak M."/>
            <person name="Malorny B."/>
            <person name="Abdulmawjood A."/>
        </authorList>
    </citation>
    <scope>NUCLEOTIDE SEQUENCE [LARGE SCALE GENOMIC DNA]</scope>
    <source>
        <strain evidence="1 2">C605018/01/1</strain>
    </source>
</reference>
<dbReference type="RefSeq" id="WP_131280824.1">
    <property type="nucleotide sequence ID" value="NZ_JBHSLR010000009.1"/>
</dbReference>
<name>A0A4Q9V216_9ACTO</name>
<sequence length="301" mass="33610">MTIPAAAQVLVDFQPEKDFFIGIDSDGCAIDAMDIKHYECFTPCYIKYFDLQPISTLVRETAIFVNLHSTTRGKNRWVTLDLIFDRLKERPEVIERGVELPDGRELKKFLASGLPLSADGIEEFAKHNPSQEIDRCIAWGRGVNELVAWMVHGCAPFPGVREAFEEMTTVADCMTVSAASMQFLEREWGEHGLDAYMKVLAGQEMGTKAQHLEYAAKGKYRDDRILLIGDAPGDRDAAFSQGVLWYPINPGGEAQSWARFKDEALEKFISGTYRGAYMDALVAEYEALLPAAPPWPTISAS</sequence>
<proteinExistence type="predicted"/>
<evidence type="ECO:0000313" key="1">
    <source>
        <dbReference type="EMBL" id="TBW22171.1"/>
    </source>
</evidence>
<dbReference type="SUPFAM" id="SSF56784">
    <property type="entry name" value="HAD-like"/>
    <property type="match status" value="1"/>
</dbReference>
<accession>A0A4Q9V216</accession>
<organism evidence="1 2">
    <name type="scientific">Arcanobacterium bovis</name>
    <dbReference type="NCBI Taxonomy" id="2529275"/>
    <lineage>
        <taxon>Bacteria</taxon>
        <taxon>Bacillati</taxon>
        <taxon>Actinomycetota</taxon>
        <taxon>Actinomycetes</taxon>
        <taxon>Actinomycetales</taxon>
        <taxon>Actinomycetaceae</taxon>
        <taxon>Arcanobacterium</taxon>
    </lineage>
</organism>
<dbReference type="InterPro" id="IPR023198">
    <property type="entry name" value="PGP-like_dom2"/>
</dbReference>
<dbReference type="Gene3D" id="3.40.50.1000">
    <property type="entry name" value="HAD superfamily/HAD-like"/>
    <property type="match status" value="1"/>
</dbReference>
<evidence type="ECO:0000313" key="2">
    <source>
        <dbReference type="Proteomes" id="UP000293036"/>
    </source>
</evidence>
<dbReference type="Proteomes" id="UP000293036">
    <property type="component" value="Unassembled WGS sequence"/>
</dbReference>
<comment type="caution">
    <text evidence="1">The sequence shown here is derived from an EMBL/GenBank/DDBJ whole genome shotgun (WGS) entry which is preliminary data.</text>
</comment>
<dbReference type="GO" id="GO:0016787">
    <property type="term" value="F:hydrolase activity"/>
    <property type="evidence" value="ECO:0007669"/>
    <property type="project" value="UniProtKB-KW"/>
</dbReference>
<dbReference type="InterPro" id="IPR023214">
    <property type="entry name" value="HAD_sf"/>
</dbReference>
<dbReference type="Gene3D" id="1.10.150.240">
    <property type="entry name" value="Putative phosphatase, domain 2"/>
    <property type="match status" value="1"/>
</dbReference>
<keyword evidence="1" id="KW-0378">Hydrolase</keyword>